<dbReference type="Proteomes" id="UP000440694">
    <property type="component" value="Unassembled WGS sequence"/>
</dbReference>
<evidence type="ECO:0000313" key="1">
    <source>
        <dbReference type="EMBL" id="MTD94557.1"/>
    </source>
</evidence>
<protein>
    <submittedName>
        <fullName evidence="1">Uncharacterized protein</fullName>
    </submittedName>
</protein>
<accession>A0A6I3KLE9</accession>
<organism evidence="1 2">
    <name type="scientific">Hyphomicrobium album</name>
    <dbReference type="NCBI Taxonomy" id="2665159"/>
    <lineage>
        <taxon>Bacteria</taxon>
        <taxon>Pseudomonadati</taxon>
        <taxon>Pseudomonadota</taxon>
        <taxon>Alphaproteobacteria</taxon>
        <taxon>Hyphomicrobiales</taxon>
        <taxon>Hyphomicrobiaceae</taxon>
        <taxon>Hyphomicrobium</taxon>
    </lineage>
</organism>
<keyword evidence="2" id="KW-1185">Reference proteome</keyword>
<reference evidence="1 2" key="1">
    <citation type="submission" date="2019-11" db="EMBL/GenBank/DDBJ databases">
        <title>Identification of a novel strain.</title>
        <authorList>
            <person name="Xu Q."/>
            <person name="Wang G."/>
        </authorList>
    </citation>
    <scope>NUCLEOTIDE SEQUENCE [LARGE SCALE GENOMIC DNA]</scope>
    <source>
        <strain evidence="2">xq</strain>
    </source>
</reference>
<gene>
    <name evidence="1" type="ORF">GIW81_09460</name>
</gene>
<dbReference type="RefSeq" id="WP_154738968.1">
    <property type="nucleotide sequence ID" value="NZ_WMBQ01000001.1"/>
</dbReference>
<sequence length="196" mass="21432">MHAAGWRSAVLASLNDIDDRCEAYLSTLDKAKRNRASFLAELRSATSTAGIILSTTGVGPTAIGIIEAAFGLAESSLDNYYSRLILEVEEGTVQNLVLKRQTAYRTLLQDQYMIYIRSKPAAFYAVRGYLRICLPSTIEARINSTLDSIVYLNEGRPVRTSGAHYYTKGGGYLDPVMSGATPTVDPDLESLRALVQ</sequence>
<proteinExistence type="predicted"/>
<name>A0A6I3KLE9_9HYPH</name>
<evidence type="ECO:0000313" key="2">
    <source>
        <dbReference type="Proteomes" id="UP000440694"/>
    </source>
</evidence>
<comment type="caution">
    <text evidence="1">The sequence shown here is derived from an EMBL/GenBank/DDBJ whole genome shotgun (WGS) entry which is preliminary data.</text>
</comment>
<dbReference type="EMBL" id="WMBQ01000001">
    <property type="protein sequence ID" value="MTD94557.1"/>
    <property type="molecule type" value="Genomic_DNA"/>
</dbReference>
<dbReference type="AlphaFoldDB" id="A0A6I3KLE9"/>